<keyword evidence="9" id="KW-1185">Reference proteome</keyword>
<name>A0A9X0QFL0_9BACT</name>
<feature type="chain" id="PRO_5040795821" evidence="5">
    <location>
        <begin position="21"/>
        <end position="972"/>
    </location>
</feature>
<proteinExistence type="predicted"/>
<evidence type="ECO:0000256" key="1">
    <source>
        <dbReference type="ARBA" id="ARBA00022679"/>
    </source>
</evidence>
<dbReference type="InterPro" id="IPR050482">
    <property type="entry name" value="Sensor_HK_TwoCompSys"/>
</dbReference>
<dbReference type="InterPro" id="IPR013783">
    <property type="entry name" value="Ig-like_fold"/>
</dbReference>
<feature type="domain" description="Two component regulator three Y" evidence="6">
    <location>
        <begin position="662"/>
        <end position="704"/>
    </location>
</feature>
<evidence type="ECO:0000313" key="8">
    <source>
        <dbReference type="EMBL" id="MBB5329353.1"/>
    </source>
</evidence>
<evidence type="ECO:0000256" key="2">
    <source>
        <dbReference type="ARBA" id="ARBA00022777"/>
    </source>
</evidence>
<dbReference type="SUPFAM" id="SSF55874">
    <property type="entry name" value="ATPase domain of HSP90 chaperone/DNA topoisomerase II/histidine kinase"/>
    <property type="match status" value="1"/>
</dbReference>
<dbReference type="Gene3D" id="1.20.5.1930">
    <property type="match status" value="1"/>
</dbReference>
<dbReference type="Pfam" id="PF07494">
    <property type="entry name" value="Reg_prop"/>
    <property type="match status" value="6"/>
</dbReference>
<dbReference type="GO" id="GO:0046983">
    <property type="term" value="F:protein dimerization activity"/>
    <property type="evidence" value="ECO:0007669"/>
    <property type="project" value="InterPro"/>
</dbReference>
<evidence type="ECO:0000256" key="3">
    <source>
        <dbReference type="ARBA" id="ARBA00023012"/>
    </source>
</evidence>
<dbReference type="EMBL" id="JACHEB010000006">
    <property type="protein sequence ID" value="MBB5329353.1"/>
    <property type="molecule type" value="Genomic_DNA"/>
</dbReference>
<accession>A0A9X0QFL0</accession>
<dbReference type="InterPro" id="IPR036890">
    <property type="entry name" value="HATPase_C_sf"/>
</dbReference>
<dbReference type="GO" id="GO:0016020">
    <property type="term" value="C:membrane"/>
    <property type="evidence" value="ECO:0007669"/>
    <property type="project" value="InterPro"/>
</dbReference>
<dbReference type="Pfam" id="PF07495">
    <property type="entry name" value="Y_Y_Y"/>
    <property type="match status" value="1"/>
</dbReference>
<dbReference type="AlphaFoldDB" id="A0A9X0QFL0"/>
<keyword evidence="5" id="KW-0732">Signal</keyword>
<gene>
    <name evidence="8" type="ORF">HDF14_002971</name>
</gene>
<evidence type="ECO:0000256" key="5">
    <source>
        <dbReference type="SAM" id="SignalP"/>
    </source>
</evidence>
<comment type="caution">
    <text evidence="8">The sequence shown here is derived from an EMBL/GenBank/DDBJ whole genome shotgun (WGS) entry which is preliminary data.</text>
</comment>
<dbReference type="Gene3D" id="3.30.565.10">
    <property type="entry name" value="Histidine kinase-like ATPase, C-terminal domain"/>
    <property type="match status" value="1"/>
</dbReference>
<protein>
    <submittedName>
        <fullName evidence="8">Ligand-binding sensor domain-containing protein/signal transduction histidine kinase</fullName>
    </submittedName>
</protein>
<dbReference type="Pfam" id="PF07730">
    <property type="entry name" value="HisKA_3"/>
    <property type="match status" value="1"/>
</dbReference>
<evidence type="ECO:0000259" key="6">
    <source>
        <dbReference type="Pfam" id="PF07495"/>
    </source>
</evidence>
<keyword evidence="1" id="KW-0808">Transferase</keyword>
<organism evidence="8 9">
    <name type="scientific">Tunturiibacter gelidiferens</name>
    <dbReference type="NCBI Taxonomy" id="3069689"/>
    <lineage>
        <taxon>Bacteria</taxon>
        <taxon>Pseudomonadati</taxon>
        <taxon>Acidobacteriota</taxon>
        <taxon>Terriglobia</taxon>
        <taxon>Terriglobales</taxon>
        <taxon>Acidobacteriaceae</taxon>
        <taxon>Tunturiibacter</taxon>
    </lineage>
</organism>
<evidence type="ECO:0000313" key="9">
    <source>
        <dbReference type="Proteomes" id="UP000535182"/>
    </source>
</evidence>
<keyword evidence="4" id="KW-1133">Transmembrane helix</keyword>
<dbReference type="PANTHER" id="PTHR24421:SF62">
    <property type="entry name" value="SENSORY TRANSDUCTION HISTIDINE KINASE"/>
    <property type="match status" value="1"/>
</dbReference>
<evidence type="ECO:0000259" key="7">
    <source>
        <dbReference type="Pfam" id="PF07730"/>
    </source>
</evidence>
<feature type="transmembrane region" description="Helical" evidence="4">
    <location>
        <begin position="728"/>
        <end position="748"/>
    </location>
</feature>
<dbReference type="InterPro" id="IPR011712">
    <property type="entry name" value="Sig_transdc_His_kin_sub3_dim/P"/>
</dbReference>
<sequence>MLGLLLLLMMTHGMFGVSPAQPQYTRTVWRVQDGLPEDTVQALAETKDGYLWVGTTGGLTRFDGTRSSMYEASSSMPALGVNSIFCLEPSGDGGLWIGAEGGGLLHLLNGQVRSYGVASGLTDGFVRAVLEDRQGTVWVGTDNGLFKVKGNRVERVEMAAGMGPLAVHAISEDREGRIWVGGSRLLTIEDGKLHFYDLPGSYSSNRVKTVLQTTDGALWVGTVNGLERLEGEKFKRVPEVEGTVRTLKQAADGTLWIGTIGNGLWTYKQGVFSHLTGLLPSNTVLKIFEDADHQIWLGLQAGLVRLNQTSVHVVPLPGGADADFATISGNGDGSLWAVSSGVYKISDGVARPYQFKELPGVMVRNVFRDHEGDLWVGTDGSGAFHITKHGTVHYSAPRELTNNFVRGFLETRRGEVWIGTDEGLSHVTPQGMRKLTMKDGLVHFSIRSLFEDHTGDVWIGTEQGLSHWHEGRFVKDVATETLRQEKVWSIYEDLTHTIWYGTRDHGLFRYQDGQIAHFSTAQGLVSNSIYQILEDPHRRFWLSGPNTISSMDERQLHKVPISADHLSVSLYTMPYGAEDAQMYGGRQPSGYLAPDGSVWFPSSKGPTHIVLDSPSAPSLPRITLQSVTLDGRSLPFAGTVELPARMTRLEFGYAPLSLQPQGGIRYQYRLKGFDKGWVYAGTNLTASYTNLPAGYYRFEVEAFDVGDPARVMEAHVEVHREPFLWQTWWFLVLSVAVLLLLTWVIYRLRMHQVRLRFKAVLEERGRLAREMHDTVIQGCTSVSALLEAVASRRQEPNPVVEDLLSHARTQVRATIDEARYAVWNLRHDDGEAIDLPTSIEAISKQTTKEFEVEVDCKVEGEVYSVPGSISRELLMVVREAVYDAALHGQPNKISITTCYDAKRLSILVVDDGVGFQTGVVPAEGHYGIIGMYERMKRVSGEFELTSEPGKGTRAELSIARPALVLKKAEAWR</sequence>
<evidence type="ECO:0000256" key="4">
    <source>
        <dbReference type="SAM" id="Phobius"/>
    </source>
</evidence>
<dbReference type="GO" id="GO:0000155">
    <property type="term" value="F:phosphorelay sensor kinase activity"/>
    <property type="evidence" value="ECO:0007669"/>
    <property type="project" value="InterPro"/>
</dbReference>
<keyword evidence="4" id="KW-0812">Transmembrane</keyword>
<dbReference type="Gene3D" id="2.130.10.10">
    <property type="entry name" value="YVTN repeat-like/Quinoprotein amine dehydrogenase"/>
    <property type="match status" value="3"/>
</dbReference>
<dbReference type="InterPro" id="IPR011123">
    <property type="entry name" value="Y_Y_Y"/>
</dbReference>
<dbReference type="InterPro" id="IPR011110">
    <property type="entry name" value="Reg_prop"/>
</dbReference>
<dbReference type="SUPFAM" id="SSF63829">
    <property type="entry name" value="Calcium-dependent phosphotriesterase"/>
    <property type="match status" value="2"/>
</dbReference>
<dbReference type="PANTHER" id="PTHR24421">
    <property type="entry name" value="NITRATE/NITRITE SENSOR PROTEIN NARX-RELATED"/>
    <property type="match status" value="1"/>
</dbReference>
<feature type="signal peptide" evidence="5">
    <location>
        <begin position="1"/>
        <end position="20"/>
    </location>
</feature>
<keyword evidence="4" id="KW-0472">Membrane</keyword>
<dbReference type="CDD" id="cd16917">
    <property type="entry name" value="HATPase_UhpB-NarQ-NarX-like"/>
    <property type="match status" value="1"/>
</dbReference>
<feature type="domain" description="Signal transduction histidine kinase subgroup 3 dimerisation and phosphoacceptor" evidence="7">
    <location>
        <begin position="763"/>
        <end position="829"/>
    </location>
</feature>
<reference evidence="8 9" key="1">
    <citation type="submission" date="2020-08" db="EMBL/GenBank/DDBJ databases">
        <title>Genomic Encyclopedia of Type Strains, Phase IV (KMG-V): Genome sequencing to study the core and pangenomes of soil and plant-associated prokaryotes.</title>
        <authorList>
            <person name="Whitman W."/>
        </authorList>
    </citation>
    <scope>NUCLEOTIDE SEQUENCE [LARGE SCALE GENOMIC DNA]</scope>
    <source>
        <strain evidence="8 9">X5P2</strain>
    </source>
</reference>
<dbReference type="Proteomes" id="UP000535182">
    <property type="component" value="Unassembled WGS sequence"/>
</dbReference>
<dbReference type="Gene3D" id="2.60.40.10">
    <property type="entry name" value="Immunoglobulins"/>
    <property type="match status" value="1"/>
</dbReference>
<keyword evidence="3" id="KW-0902">Two-component regulatory system</keyword>
<keyword evidence="2 8" id="KW-0418">Kinase</keyword>
<dbReference type="InterPro" id="IPR015943">
    <property type="entry name" value="WD40/YVTN_repeat-like_dom_sf"/>
</dbReference>